<dbReference type="EMBL" id="AUYC01000018">
    <property type="protein sequence ID" value="KZN65242.1"/>
    <property type="molecule type" value="Genomic_DNA"/>
</dbReference>
<feature type="transmembrane region" description="Helical" evidence="1">
    <location>
        <begin position="36"/>
        <end position="58"/>
    </location>
</feature>
<dbReference type="PATRIC" id="fig|1365248.3.peg.1438"/>
<organism evidence="2 3">
    <name type="scientific">Pseudoalteromonas luteoviolacea CPMOR-1</name>
    <dbReference type="NCBI Taxonomy" id="1365248"/>
    <lineage>
        <taxon>Bacteria</taxon>
        <taxon>Pseudomonadati</taxon>
        <taxon>Pseudomonadota</taxon>
        <taxon>Gammaproteobacteria</taxon>
        <taxon>Alteromonadales</taxon>
        <taxon>Pseudoalteromonadaceae</taxon>
        <taxon>Pseudoalteromonas</taxon>
    </lineage>
</organism>
<proteinExistence type="predicted"/>
<evidence type="ECO:0000313" key="3">
    <source>
        <dbReference type="Proteomes" id="UP000076486"/>
    </source>
</evidence>
<keyword evidence="1" id="KW-1133">Transmembrane helix</keyword>
<keyword evidence="1" id="KW-0472">Membrane</keyword>
<dbReference type="AlphaFoldDB" id="A0A167LUK5"/>
<dbReference type="Proteomes" id="UP000076486">
    <property type="component" value="Unassembled WGS sequence"/>
</dbReference>
<gene>
    <name evidence="2" type="ORF">N473_01320</name>
</gene>
<name>A0A167LUK5_9GAMM</name>
<reference evidence="2 3" key="1">
    <citation type="submission" date="2013-07" db="EMBL/GenBank/DDBJ databases">
        <title>Comparative Genomic and Metabolomic Analysis of Twelve Strains of Pseudoalteromonas luteoviolacea.</title>
        <authorList>
            <person name="Vynne N.G."/>
            <person name="Mansson M."/>
            <person name="Gram L."/>
        </authorList>
    </citation>
    <scope>NUCLEOTIDE SEQUENCE [LARGE SCALE GENOMIC DNA]</scope>
    <source>
        <strain evidence="2 3">CPMOR-1</strain>
    </source>
</reference>
<evidence type="ECO:0000256" key="1">
    <source>
        <dbReference type="SAM" id="Phobius"/>
    </source>
</evidence>
<protein>
    <submittedName>
        <fullName evidence="2">Uncharacterized protein</fullName>
    </submittedName>
</protein>
<comment type="caution">
    <text evidence="2">The sequence shown here is derived from an EMBL/GenBank/DDBJ whole genome shotgun (WGS) entry which is preliminary data.</text>
</comment>
<sequence>MAKKKKVENWNKNRYLAETERVRVWFDGAALIIRELSIGIAKVISSVGALGFVLYLIFEHFQRFL</sequence>
<keyword evidence="1" id="KW-0812">Transmembrane</keyword>
<dbReference type="RefSeq" id="WP_063367264.1">
    <property type="nucleotide sequence ID" value="NZ_AUYC01000018.1"/>
</dbReference>
<accession>A0A167LUK5</accession>
<evidence type="ECO:0000313" key="2">
    <source>
        <dbReference type="EMBL" id="KZN65242.1"/>
    </source>
</evidence>